<evidence type="ECO:0000259" key="11">
    <source>
        <dbReference type="Pfam" id="PF10099"/>
    </source>
</evidence>
<dbReference type="GO" id="GO:0005886">
    <property type="term" value="C:plasma membrane"/>
    <property type="evidence" value="ECO:0007669"/>
    <property type="project" value="UniProtKB-SubCell"/>
</dbReference>
<evidence type="ECO:0000256" key="4">
    <source>
        <dbReference type="ARBA" id="ARBA00022989"/>
    </source>
</evidence>
<dbReference type="GO" id="GO:0016989">
    <property type="term" value="F:sigma factor antagonist activity"/>
    <property type="evidence" value="ECO:0007669"/>
    <property type="project" value="TreeGrafter"/>
</dbReference>
<dbReference type="Pfam" id="PF10099">
    <property type="entry name" value="RskA_C"/>
    <property type="match status" value="1"/>
</dbReference>
<keyword evidence="5" id="KW-0805">Transcription regulation</keyword>
<keyword evidence="2" id="KW-1003">Cell membrane</keyword>
<evidence type="ECO:0000256" key="1">
    <source>
        <dbReference type="ARBA" id="ARBA00004162"/>
    </source>
</evidence>
<dbReference type="PANTHER" id="PTHR37461:SF1">
    <property type="entry name" value="ANTI-SIGMA-K FACTOR RSKA"/>
    <property type="match status" value="1"/>
</dbReference>
<keyword evidence="7" id="KW-0804">Transcription</keyword>
<proteinExistence type="predicted"/>
<dbReference type="InterPro" id="IPR041916">
    <property type="entry name" value="Anti_sigma_zinc_sf"/>
</dbReference>
<reference evidence="13 14" key="1">
    <citation type="submission" date="2014-07" db="EMBL/GenBank/DDBJ databases">
        <title>Genome Sequence of Rhodococcus opacus Strain R7, a Biodegrader of Mono- and Polycyclic Aromatic Hydrocarbons.</title>
        <authorList>
            <person name="Di Gennaro P."/>
            <person name="Zampolli J."/>
            <person name="Presti I."/>
            <person name="Cappelletti M."/>
            <person name="D'Ursi P."/>
            <person name="Orro A."/>
            <person name="Mezzelani A."/>
            <person name="Milanesi L."/>
        </authorList>
    </citation>
    <scope>NUCLEOTIDE SEQUENCE [LARGE SCALE GENOMIC DNA]</scope>
    <source>
        <strain evidence="13 14">R7</strain>
    </source>
</reference>
<dbReference type="InterPro" id="IPR018764">
    <property type="entry name" value="RskA_C"/>
</dbReference>
<comment type="subcellular location">
    <subcellularLocation>
        <location evidence="1">Cell membrane</location>
        <topology evidence="1">Single-pass membrane protein</topology>
    </subcellularLocation>
</comment>
<evidence type="ECO:0000256" key="6">
    <source>
        <dbReference type="ARBA" id="ARBA00023136"/>
    </source>
</evidence>
<evidence type="ECO:0000256" key="3">
    <source>
        <dbReference type="ARBA" id="ARBA00022692"/>
    </source>
</evidence>
<evidence type="ECO:0000256" key="10">
    <source>
        <dbReference type="SAM" id="Phobius"/>
    </source>
</evidence>
<evidence type="ECO:0000313" key="13">
    <source>
        <dbReference type="EMBL" id="AII08600.1"/>
    </source>
</evidence>
<dbReference type="AlphaFoldDB" id="A0A076ERE3"/>
<dbReference type="eggNOG" id="COG5343">
    <property type="taxonomic scope" value="Bacteria"/>
</dbReference>
<sequence length="245" mass="25325">MDESQHDILDLAQVYALDAVDDQQRREIDTAVQSAPPDVRLEFDTAVRGVHETMAAQSASTAVEPPDYLLGRILDALPGTAAAPAPIALDEVRARKRRRLVAALSAAAAVIVLAVGGITVAQQLQSKDGQPVPAQILAADDVRTAVAPIAGGGSATVVYSKDVDAGVLVMNDVPPPESGSVYQMWLLGPSHEPVSAGIMEADDVSPSTTAVVNDIDQSTALGFSVEPPGGSTQPTGDIFATVNLT</sequence>
<gene>
    <name evidence="13" type="ORF">EP51_29890</name>
</gene>
<name>A0A076ERE3_RHOOP</name>
<dbReference type="GO" id="GO:0006417">
    <property type="term" value="P:regulation of translation"/>
    <property type="evidence" value="ECO:0007669"/>
    <property type="project" value="TreeGrafter"/>
</dbReference>
<evidence type="ECO:0000256" key="2">
    <source>
        <dbReference type="ARBA" id="ARBA00022475"/>
    </source>
</evidence>
<evidence type="ECO:0000256" key="7">
    <source>
        <dbReference type="ARBA" id="ARBA00023163"/>
    </source>
</evidence>
<feature type="domain" description="Anti-sigma-K factor RskA N-terminal" evidence="12">
    <location>
        <begin position="9"/>
        <end position="55"/>
    </location>
</feature>
<dbReference type="InterPro" id="IPR051474">
    <property type="entry name" value="Anti-sigma-K/W_factor"/>
</dbReference>
<keyword evidence="4 10" id="KW-1133">Transmembrane helix</keyword>
<dbReference type="Gene3D" id="1.10.10.1320">
    <property type="entry name" value="Anti-sigma factor, zinc-finger domain"/>
    <property type="match status" value="1"/>
</dbReference>
<feature type="domain" description="Anti-sigma K factor RskA C-terminal" evidence="11">
    <location>
        <begin position="104"/>
        <end position="237"/>
    </location>
</feature>
<dbReference type="EMBL" id="CP008947">
    <property type="protein sequence ID" value="AII08600.1"/>
    <property type="molecule type" value="Genomic_DNA"/>
</dbReference>
<evidence type="ECO:0000256" key="9">
    <source>
        <dbReference type="ARBA" id="ARBA00030803"/>
    </source>
</evidence>
<evidence type="ECO:0000313" key="14">
    <source>
        <dbReference type="Proteomes" id="UP000028488"/>
    </source>
</evidence>
<dbReference type="PANTHER" id="PTHR37461">
    <property type="entry name" value="ANTI-SIGMA-K FACTOR RSKA"/>
    <property type="match status" value="1"/>
</dbReference>
<feature type="transmembrane region" description="Helical" evidence="10">
    <location>
        <begin position="100"/>
        <end position="121"/>
    </location>
</feature>
<keyword evidence="3 10" id="KW-0812">Transmembrane</keyword>
<evidence type="ECO:0000259" key="12">
    <source>
        <dbReference type="Pfam" id="PF22618"/>
    </source>
</evidence>
<keyword evidence="6 10" id="KW-0472">Membrane</keyword>
<evidence type="ECO:0000256" key="5">
    <source>
        <dbReference type="ARBA" id="ARBA00023015"/>
    </source>
</evidence>
<protein>
    <recommendedName>
        <fullName evidence="9">Regulator of SigK</fullName>
    </recommendedName>
    <alternativeName>
        <fullName evidence="8">Sigma-K anti-sigma factor RskA</fullName>
    </alternativeName>
</protein>
<organism evidence="13 14">
    <name type="scientific">Rhodococcus opacus</name>
    <name type="common">Nocardia opaca</name>
    <dbReference type="NCBI Taxonomy" id="37919"/>
    <lineage>
        <taxon>Bacteria</taxon>
        <taxon>Bacillati</taxon>
        <taxon>Actinomycetota</taxon>
        <taxon>Actinomycetes</taxon>
        <taxon>Mycobacteriales</taxon>
        <taxon>Nocardiaceae</taxon>
        <taxon>Rhodococcus</taxon>
    </lineage>
</organism>
<dbReference type="Pfam" id="PF22618">
    <property type="entry name" value="RskA_N"/>
    <property type="match status" value="1"/>
</dbReference>
<dbReference type="InterPro" id="IPR053877">
    <property type="entry name" value="RskA_N"/>
</dbReference>
<dbReference type="Proteomes" id="UP000028488">
    <property type="component" value="Chromosome"/>
</dbReference>
<evidence type="ECO:0000256" key="8">
    <source>
        <dbReference type="ARBA" id="ARBA00029829"/>
    </source>
</evidence>
<dbReference type="RefSeq" id="WP_128641303.1">
    <property type="nucleotide sequence ID" value="NZ_CP008947.1"/>
</dbReference>
<accession>A0A076ERE3</accession>